<dbReference type="GO" id="GO:0051082">
    <property type="term" value="F:unfolded protein binding"/>
    <property type="evidence" value="ECO:0007669"/>
    <property type="project" value="InterPro"/>
</dbReference>
<dbReference type="Pfam" id="PF00183">
    <property type="entry name" value="HSP90"/>
    <property type="match status" value="1"/>
</dbReference>
<organism evidence="3 4">
    <name type="scientific">Gigaspora rosea</name>
    <dbReference type="NCBI Taxonomy" id="44941"/>
    <lineage>
        <taxon>Eukaryota</taxon>
        <taxon>Fungi</taxon>
        <taxon>Fungi incertae sedis</taxon>
        <taxon>Mucoromycota</taxon>
        <taxon>Glomeromycotina</taxon>
        <taxon>Glomeromycetes</taxon>
        <taxon>Diversisporales</taxon>
        <taxon>Gigasporaceae</taxon>
        <taxon>Gigaspora</taxon>
    </lineage>
</organism>
<dbReference type="AlphaFoldDB" id="A0A397VB55"/>
<dbReference type="GO" id="GO:0016887">
    <property type="term" value="F:ATP hydrolysis activity"/>
    <property type="evidence" value="ECO:0007669"/>
    <property type="project" value="InterPro"/>
</dbReference>
<dbReference type="InterPro" id="IPR001404">
    <property type="entry name" value="Hsp90_fam"/>
</dbReference>
<dbReference type="GO" id="GO:0005524">
    <property type="term" value="F:ATP binding"/>
    <property type="evidence" value="ECO:0007669"/>
    <property type="project" value="InterPro"/>
</dbReference>
<dbReference type="GO" id="GO:0140662">
    <property type="term" value="F:ATP-dependent protein folding chaperone"/>
    <property type="evidence" value="ECO:0007669"/>
    <property type="project" value="InterPro"/>
</dbReference>
<dbReference type="Gene3D" id="1.20.120.790">
    <property type="entry name" value="Heat shock protein 90, C-terminal domain"/>
    <property type="match status" value="1"/>
</dbReference>
<sequence length="125" mass="14458">MTDPLYEYSVSQLKEYEGKKLMCITKEGLELDGDEEEKKNREEEIRNIIICAKKLKKFLVLVSNRISVSPCVLVTGQYGWFANFERIVKAQAFRDSSMESYMASKNIVEINPIIKSLKPKIETEE</sequence>
<dbReference type="SUPFAM" id="SSF110942">
    <property type="entry name" value="HSP90 C-terminal domain"/>
    <property type="match status" value="1"/>
</dbReference>
<dbReference type="EMBL" id="QKWP01000507">
    <property type="protein sequence ID" value="RIB18928.1"/>
    <property type="molecule type" value="Genomic_DNA"/>
</dbReference>
<proteinExistence type="inferred from homology"/>
<dbReference type="Proteomes" id="UP000266673">
    <property type="component" value="Unassembled WGS sequence"/>
</dbReference>
<dbReference type="STRING" id="44941.A0A397VB55"/>
<accession>A0A397VB55</accession>
<keyword evidence="4" id="KW-1185">Reference proteome</keyword>
<gene>
    <name evidence="3" type="ORF">C2G38_2245455</name>
</gene>
<reference evidence="3 4" key="1">
    <citation type="submission" date="2018-06" db="EMBL/GenBank/DDBJ databases">
        <title>Comparative genomics reveals the genomic features of Rhizophagus irregularis, R. cerebriforme, R. diaphanum and Gigaspora rosea, and their symbiotic lifestyle signature.</title>
        <authorList>
            <person name="Morin E."/>
            <person name="San Clemente H."/>
            <person name="Chen E.C.H."/>
            <person name="De La Providencia I."/>
            <person name="Hainaut M."/>
            <person name="Kuo A."/>
            <person name="Kohler A."/>
            <person name="Murat C."/>
            <person name="Tang N."/>
            <person name="Roy S."/>
            <person name="Loubradou J."/>
            <person name="Henrissat B."/>
            <person name="Grigoriev I.V."/>
            <person name="Corradi N."/>
            <person name="Roux C."/>
            <person name="Martin F.M."/>
        </authorList>
    </citation>
    <scope>NUCLEOTIDE SEQUENCE [LARGE SCALE GENOMIC DNA]</scope>
    <source>
        <strain evidence="3 4">DAOM 194757</strain>
    </source>
</reference>
<keyword evidence="3" id="KW-0346">Stress response</keyword>
<dbReference type="Gene3D" id="3.40.50.11260">
    <property type="match status" value="1"/>
</dbReference>
<dbReference type="OrthoDB" id="2411717at2759"/>
<evidence type="ECO:0000313" key="3">
    <source>
        <dbReference type="EMBL" id="RIB18928.1"/>
    </source>
</evidence>
<evidence type="ECO:0000256" key="2">
    <source>
        <dbReference type="ARBA" id="ARBA00023186"/>
    </source>
</evidence>
<evidence type="ECO:0000256" key="1">
    <source>
        <dbReference type="ARBA" id="ARBA00008239"/>
    </source>
</evidence>
<keyword evidence="2" id="KW-0143">Chaperone</keyword>
<dbReference type="PANTHER" id="PTHR11528">
    <property type="entry name" value="HEAT SHOCK PROTEIN 90 FAMILY MEMBER"/>
    <property type="match status" value="1"/>
</dbReference>
<comment type="caution">
    <text evidence="3">The sequence shown here is derived from an EMBL/GenBank/DDBJ whole genome shotgun (WGS) entry which is preliminary data.</text>
</comment>
<protein>
    <submittedName>
        <fullName evidence="3">Heat shock protein Hsp90 family</fullName>
    </submittedName>
</protein>
<dbReference type="InterPro" id="IPR037196">
    <property type="entry name" value="HSP90_C"/>
</dbReference>
<comment type="similarity">
    <text evidence="1">Belongs to the heat shock protein 90 family.</text>
</comment>
<name>A0A397VB55_9GLOM</name>
<evidence type="ECO:0000313" key="4">
    <source>
        <dbReference type="Proteomes" id="UP000266673"/>
    </source>
</evidence>